<evidence type="ECO:0000256" key="1">
    <source>
        <dbReference type="ARBA" id="ARBA00004651"/>
    </source>
</evidence>
<dbReference type="GO" id="GO:0140359">
    <property type="term" value="F:ABC-type transporter activity"/>
    <property type="evidence" value="ECO:0007669"/>
    <property type="project" value="InterPro"/>
</dbReference>
<evidence type="ECO:0000256" key="5">
    <source>
        <dbReference type="ARBA" id="ARBA00023136"/>
    </source>
</evidence>
<gene>
    <name evidence="8" type="ORF">CUC44_17515</name>
</gene>
<sequence length="378" mass="41030">MGREWRRLWQDPFGRALASWVPLLLIGILCWIFSAGLARDLKVGLVDLDHSVLSRQLAFSLDGSSGLKVRDQFDSIDEGARALRGGDIYALVVIPAHLERDAREGTQPQVTVLNNGQFILIAKLVSSALAQVVGTLNGQVGVLEAMADGKALPGALGQALPITNQITALYNLNSSYAQFLLSALLPAVWQILVVLYGLNALARMDRLGLEWAREGVWKGLWRILLPHVLIGWAWGLGWSLLLFKALGYPMQGSWLILTLGLGLASAACVSMGAFFYAVLRDPARALSIAGAYTAPGFAFMGVTFPVSSMGDLAQLWRSLLPISHYVELQIGQTNYGLPLGATLPQFGALLLFLLPLLLVVRRYQPQTASSQTLEEPKS</sequence>
<protein>
    <submittedName>
        <fullName evidence="8">ABC transporter permease</fullName>
    </submittedName>
</protein>
<dbReference type="InterPro" id="IPR051449">
    <property type="entry name" value="ABC-2_transporter_component"/>
</dbReference>
<accession>A0A2M8H5Q8</accession>
<keyword evidence="3 6" id="KW-0812">Transmembrane</keyword>
<dbReference type="Pfam" id="PF12698">
    <property type="entry name" value="ABC2_membrane_3"/>
    <property type="match status" value="1"/>
</dbReference>
<dbReference type="RefSeq" id="WP_100861152.1">
    <property type="nucleotide sequence ID" value="NZ_PGCP01000035.1"/>
</dbReference>
<evidence type="ECO:0000313" key="8">
    <source>
        <dbReference type="EMBL" id="PJC91897.1"/>
    </source>
</evidence>
<feature type="transmembrane region" description="Helical" evidence="6">
    <location>
        <begin position="20"/>
        <end position="38"/>
    </location>
</feature>
<feature type="transmembrane region" description="Helical" evidence="6">
    <location>
        <begin position="343"/>
        <end position="360"/>
    </location>
</feature>
<feature type="transmembrane region" description="Helical" evidence="6">
    <location>
        <begin position="179"/>
        <end position="202"/>
    </location>
</feature>
<dbReference type="PANTHER" id="PTHR30294">
    <property type="entry name" value="MEMBRANE COMPONENT OF ABC TRANSPORTER YHHJ-RELATED"/>
    <property type="match status" value="1"/>
</dbReference>
<evidence type="ECO:0000313" key="9">
    <source>
        <dbReference type="Proteomes" id="UP000232060"/>
    </source>
</evidence>
<dbReference type="Gene3D" id="3.40.1710.10">
    <property type="entry name" value="abc type-2 transporter like domain"/>
    <property type="match status" value="1"/>
</dbReference>
<reference evidence="8 9" key="1">
    <citation type="submission" date="2017-11" db="EMBL/GenBank/DDBJ databases">
        <title>Draft genome sequence of environmental isolate Aeromonas lusitania sp. nov. MDC 2473.</title>
        <authorList>
            <person name="Colston S.M."/>
            <person name="Navarro A."/>
            <person name="Martinez-Murcia A.J."/>
            <person name="Graf J."/>
        </authorList>
    </citation>
    <scope>NUCLEOTIDE SEQUENCE [LARGE SCALE GENOMIC DNA]</scope>
    <source>
        <strain evidence="8 9">MDC 2473</strain>
    </source>
</reference>
<feature type="transmembrane region" description="Helical" evidence="6">
    <location>
        <begin position="286"/>
        <end position="306"/>
    </location>
</feature>
<evidence type="ECO:0000256" key="2">
    <source>
        <dbReference type="ARBA" id="ARBA00022475"/>
    </source>
</evidence>
<evidence type="ECO:0000256" key="3">
    <source>
        <dbReference type="ARBA" id="ARBA00022692"/>
    </source>
</evidence>
<feature type="domain" description="ABC-2 type transporter transmembrane" evidence="7">
    <location>
        <begin position="20"/>
        <end position="357"/>
    </location>
</feature>
<dbReference type="AlphaFoldDB" id="A0A2M8H5Q8"/>
<comment type="subcellular location">
    <subcellularLocation>
        <location evidence="1">Cell membrane</location>
        <topology evidence="1">Multi-pass membrane protein</topology>
    </subcellularLocation>
</comment>
<keyword evidence="9" id="KW-1185">Reference proteome</keyword>
<dbReference type="OrthoDB" id="9811522at2"/>
<feature type="transmembrane region" description="Helical" evidence="6">
    <location>
        <begin position="255"/>
        <end position="279"/>
    </location>
</feature>
<dbReference type="GO" id="GO:0005886">
    <property type="term" value="C:plasma membrane"/>
    <property type="evidence" value="ECO:0007669"/>
    <property type="project" value="UniProtKB-SubCell"/>
</dbReference>
<evidence type="ECO:0000256" key="4">
    <source>
        <dbReference type="ARBA" id="ARBA00022989"/>
    </source>
</evidence>
<dbReference type="PANTHER" id="PTHR30294:SF47">
    <property type="entry name" value="INNER MEMBRANE TRANSPORT PERMEASE YHHJ"/>
    <property type="match status" value="1"/>
</dbReference>
<keyword evidence="2" id="KW-1003">Cell membrane</keyword>
<organism evidence="8 9">
    <name type="scientific">Aeromonas lusitana</name>
    <dbReference type="NCBI Taxonomy" id="931529"/>
    <lineage>
        <taxon>Bacteria</taxon>
        <taxon>Pseudomonadati</taxon>
        <taxon>Pseudomonadota</taxon>
        <taxon>Gammaproteobacteria</taxon>
        <taxon>Aeromonadales</taxon>
        <taxon>Aeromonadaceae</taxon>
        <taxon>Aeromonas</taxon>
    </lineage>
</organism>
<proteinExistence type="predicted"/>
<feature type="transmembrane region" description="Helical" evidence="6">
    <location>
        <begin position="223"/>
        <end position="243"/>
    </location>
</feature>
<keyword evidence="4 6" id="KW-1133">Transmembrane helix</keyword>
<keyword evidence="5 6" id="KW-0472">Membrane</keyword>
<dbReference type="Proteomes" id="UP000232060">
    <property type="component" value="Unassembled WGS sequence"/>
</dbReference>
<name>A0A2M8H5Q8_9GAMM</name>
<dbReference type="EMBL" id="PGCP01000035">
    <property type="protein sequence ID" value="PJC91897.1"/>
    <property type="molecule type" value="Genomic_DNA"/>
</dbReference>
<comment type="caution">
    <text evidence="8">The sequence shown here is derived from an EMBL/GenBank/DDBJ whole genome shotgun (WGS) entry which is preliminary data.</text>
</comment>
<evidence type="ECO:0000259" key="7">
    <source>
        <dbReference type="Pfam" id="PF12698"/>
    </source>
</evidence>
<evidence type="ECO:0000256" key="6">
    <source>
        <dbReference type="SAM" id="Phobius"/>
    </source>
</evidence>
<dbReference type="InterPro" id="IPR013525">
    <property type="entry name" value="ABC2_TM"/>
</dbReference>